<dbReference type="InterPro" id="IPR036361">
    <property type="entry name" value="SAP_dom_sf"/>
</dbReference>
<dbReference type="SUPFAM" id="SSF68906">
    <property type="entry name" value="SAP domain"/>
    <property type="match status" value="1"/>
</dbReference>
<dbReference type="Pfam" id="PF02037">
    <property type="entry name" value="SAP"/>
    <property type="match status" value="1"/>
</dbReference>
<comment type="caution">
    <text evidence="3">The sequence shown here is derived from an EMBL/GenBank/DDBJ whole genome shotgun (WGS) entry which is preliminary data.</text>
</comment>
<sequence>MLWVCADCTTAYAVGLGACPHCGSTDWYEEGKVPKVHKDRGPTYAQDIPAGPDGDVRVPPEVSEPGREPERAPFGDDMTAAPGPGPAVIPPSAPLGPPYGDHKVEELRAELARRQLPTAGNKRDLIERLEQDDASK</sequence>
<dbReference type="PROSITE" id="PS50800">
    <property type="entry name" value="SAP"/>
    <property type="match status" value="1"/>
</dbReference>
<reference evidence="3" key="1">
    <citation type="submission" date="2021-01" db="EMBL/GenBank/DDBJ databases">
        <title>Whole genome shotgun sequence of Acrocarpospora phusangensis NBRC 108782.</title>
        <authorList>
            <person name="Komaki H."/>
            <person name="Tamura T."/>
        </authorList>
    </citation>
    <scope>NUCLEOTIDE SEQUENCE</scope>
    <source>
        <strain evidence="3">NBRC 108782</strain>
    </source>
</reference>
<feature type="compositionally biased region" description="Basic and acidic residues" evidence="1">
    <location>
        <begin position="100"/>
        <end position="113"/>
    </location>
</feature>
<feature type="compositionally biased region" description="Basic and acidic residues" evidence="1">
    <location>
        <begin position="54"/>
        <end position="74"/>
    </location>
</feature>
<evidence type="ECO:0000313" key="4">
    <source>
        <dbReference type="Proteomes" id="UP000640052"/>
    </source>
</evidence>
<feature type="compositionally biased region" description="Pro residues" evidence="1">
    <location>
        <begin position="83"/>
        <end position="97"/>
    </location>
</feature>
<proteinExistence type="predicted"/>
<feature type="domain" description="SAP" evidence="2">
    <location>
        <begin position="99"/>
        <end position="133"/>
    </location>
</feature>
<feature type="region of interest" description="Disordered" evidence="1">
    <location>
        <begin position="33"/>
        <end position="136"/>
    </location>
</feature>
<feature type="compositionally biased region" description="Basic and acidic residues" evidence="1">
    <location>
        <begin position="121"/>
        <end position="136"/>
    </location>
</feature>
<protein>
    <recommendedName>
        <fullName evidence="2">SAP domain-containing protein</fullName>
    </recommendedName>
</protein>
<organism evidence="3 4">
    <name type="scientific">Acrocarpospora phusangensis</name>
    <dbReference type="NCBI Taxonomy" id="1070424"/>
    <lineage>
        <taxon>Bacteria</taxon>
        <taxon>Bacillati</taxon>
        <taxon>Actinomycetota</taxon>
        <taxon>Actinomycetes</taxon>
        <taxon>Streptosporangiales</taxon>
        <taxon>Streptosporangiaceae</taxon>
        <taxon>Acrocarpospora</taxon>
    </lineage>
</organism>
<accession>A0A919Q8V7</accession>
<dbReference type="Proteomes" id="UP000640052">
    <property type="component" value="Unassembled WGS sequence"/>
</dbReference>
<evidence type="ECO:0000313" key="3">
    <source>
        <dbReference type="EMBL" id="GIH23008.1"/>
    </source>
</evidence>
<dbReference type="Gene3D" id="1.10.720.30">
    <property type="entry name" value="SAP domain"/>
    <property type="match status" value="1"/>
</dbReference>
<dbReference type="AlphaFoldDB" id="A0A919Q8V7"/>
<dbReference type="EMBL" id="BOOA01000007">
    <property type="protein sequence ID" value="GIH23008.1"/>
    <property type="molecule type" value="Genomic_DNA"/>
</dbReference>
<name>A0A919Q8V7_9ACTN</name>
<gene>
    <name evidence="3" type="ORF">Aph01nite_13180</name>
</gene>
<dbReference type="InterPro" id="IPR003034">
    <property type="entry name" value="SAP_dom"/>
</dbReference>
<evidence type="ECO:0000256" key="1">
    <source>
        <dbReference type="SAM" id="MobiDB-lite"/>
    </source>
</evidence>
<dbReference type="SMART" id="SM00513">
    <property type="entry name" value="SAP"/>
    <property type="match status" value="1"/>
</dbReference>
<keyword evidence="4" id="KW-1185">Reference proteome</keyword>
<evidence type="ECO:0000259" key="2">
    <source>
        <dbReference type="PROSITE" id="PS50800"/>
    </source>
</evidence>